<keyword evidence="8 13" id="KW-0862">Zinc</keyword>
<comment type="subcellular location">
    <subcellularLocation>
        <location evidence="2">Cell junction</location>
    </subcellularLocation>
    <subcellularLocation>
        <location evidence="3">Cytoplasm</location>
    </subcellularLocation>
    <subcellularLocation>
        <location evidence="1">Nucleus</location>
    </subcellularLocation>
</comment>
<evidence type="ECO:0000259" key="16">
    <source>
        <dbReference type="PROSITE" id="PS50023"/>
    </source>
</evidence>
<keyword evidence="14" id="KW-0175">Coiled coil</keyword>
<dbReference type="SUPFAM" id="SSF57716">
    <property type="entry name" value="Glucocorticoid receptor-like (DNA-binding domain)"/>
    <property type="match status" value="3"/>
</dbReference>
<dbReference type="Pfam" id="PF00412">
    <property type="entry name" value="LIM"/>
    <property type="match status" value="3"/>
</dbReference>
<dbReference type="FunFam" id="2.10.110.10:FF:000042">
    <property type="entry name" value="lipoma-preferred partner isoform X1"/>
    <property type="match status" value="1"/>
</dbReference>
<dbReference type="GeneTree" id="ENSGT00940000156022"/>
<dbReference type="AlphaFoldDB" id="A0A9J7ZQ86"/>
<evidence type="ECO:0000256" key="15">
    <source>
        <dbReference type="SAM" id="MobiDB-lite"/>
    </source>
</evidence>
<evidence type="ECO:0000256" key="13">
    <source>
        <dbReference type="PROSITE-ProRule" id="PRU00125"/>
    </source>
</evidence>
<feature type="compositionally biased region" description="Polar residues" evidence="15">
    <location>
        <begin position="23"/>
        <end position="37"/>
    </location>
</feature>
<dbReference type="GO" id="GO:0005634">
    <property type="term" value="C:nucleus"/>
    <property type="evidence" value="ECO:0007669"/>
    <property type="project" value="UniProtKB-SubCell"/>
</dbReference>
<dbReference type="PROSITE" id="PS50023">
    <property type="entry name" value="LIM_DOMAIN_2"/>
    <property type="match status" value="3"/>
</dbReference>
<dbReference type="FunFam" id="2.10.110.10:FF:000047">
    <property type="entry name" value="lipoma-preferred partner isoform X1"/>
    <property type="match status" value="1"/>
</dbReference>
<evidence type="ECO:0000256" key="6">
    <source>
        <dbReference type="ARBA" id="ARBA00022723"/>
    </source>
</evidence>
<keyword evidence="12" id="KW-0539">Nucleus</keyword>
<dbReference type="GO" id="GO:0098609">
    <property type="term" value="P:cell-cell adhesion"/>
    <property type="evidence" value="ECO:0007669"/>
    <property type="project" value="TreeGrafter"/>
</dbReference>
<sequence>MWGGHNDGDQQGHVSARMETSLPMGTTSISVSQQQAPTKFAPVVAPKPKFNPYKQPGDATHEGAGDYPPPPPPVVDTSGLPSSSSFPPPPPMDEASLGFQIKGPAKTLEERRSSLDAEIDSLTSILADLENSSPYKPRTPQGRPEEELDRLTKKMLYDMDNPPSEEYFGRCASCGENVVGEGMGCTAMDQVFHVGCFICMTCGSKLRGKPFYAVEKKAYCEPCYINTLETCNICSKPIMERILRATGKAYHPQCFTCVVCHRSLDGIPFTVDASNHIHCIEDFHKKFAPRCSVCNEPIMPAPGQEETVRIVALDRDFHVQCYRCEDCGCLLSEGDNQGCYPLDGHVLCKNCNTSRIQALTAKATTDL</sequence>
<feature type="domain" description="LIM zinc-binding" evidence="16">
    <location>
        <begin position="229"/>
        <end position="289"/>
    </location>
</feature>
<evidence type="ECO:0000256" key="1">
    <source>
        <dbReference type="ARBA" id="ARBA00004123"/>
    </source>
</evidence>
<organism evidence="17 18">
    <name type="scientific">Cyprinus carpio carpio</name>
    <dbReference type="NCBI Taxonomy" id="630221"/>
    <lineage>
        <taxon>Eukaryota</taxon>
        <taxon>Metazoa</taxon>
        <taxon>Chordata</taxon>
        <taxon>Craniata</taxon>
        <taxon>Vertebrata</taxon>
        <taxon>Euteleostomi</taxon>
        <taxon>Actinopterygii</taxon>
        <taxon>Neopterygii</taxon>
        <taxon>Teleostei</taxon>
        <taxon>Ostariophysi</taxon>
        <taxon>Cypriniformes</taxon>
        <taxon>Cyprinidae</taxon>
        <taxon>Cyprininae</taxon>
        <taxon>Cyprinus</taxon>
    </lineage>
</organism>
<reference evidence="17" key="2">
    <citation type="submission" date="2025-09" db="UniProtKB">
        <authorList>
            <consortium name="Ensembl"/>
        </authorList>
    </citation>
    <scope>IDENTIFICATION</scope>
</reference>
<evidence type="ECO:0000256" key="5">
    <source>
        <dbReference type="ARBA" id="ARBA00022490"/>
    </source>
</evidence>
<keyword evidence="11 13" id="KW-0440">LIM domain</keyword>
<feature type="region of interest" description="Disordered" evidence="15">
    <location>
        <begin position="1"/>
        <end position="98"/>
    </location>
</feature>
<dbReference type="PANTHER" id="PTHR24207:SF0">
    <property type="entry name" value="LIPOMA-PREFERRED PARTNER"/>
    <property type="match status" value="1"/>
</dbReference>
<dbReference type="SMART" id="SM00132">
    <property type="entry name" value="LIM"/>
    <property type="match status" value="3"/>
</dbReference>
<evidence type="ECO:0000256" key="12">
    <source>
        <dbReference type="ARBA" id="ARBA00023242"/>
    </source>
</evidence>
<name>A0A9J7ZQ86_CYPCA</name>
<keyword evidence="6 13" id="KW-0479">Metal-binding</keyword>
<dbReference type="InterPro" id="IPR001781">
    <property type="entry name" value="Znf_LIM"/>
</dbReference>
<keyword evidence="5" id="KW-0963">Cytoplasm</keyword>
<evidence type="ECO:0000256" key="14">
    <source>
        <dbReference type="SAM" id="Coils"/>
    </source>
</evidence>
<feature type="domain" description="LIM zinc-binding" evidence="16">
    <location>
        <begin position="169"/>
        <end position="228"/>
    </location>
</feature>
<dbReference type="Ensembl" id="ENSCCRT00000195269.1">
    <property type="protein sequence ID" value="ENSCCRP00000133588.1"/>
    <property type="gene ID" value="ENSCCRG00000003617.2"/>
</dbReference>
<keyword evidence="7" id="KW-0677">Repeat</keyword>
<protein>
    <submittedName>
        <fullName evidence="17">LIM domain containing preferred translocation partner in lipoma</fullName>
    </submittedName>
</protein>
<evidence type="ECO:0000256" key="8">
    <source>
        <dbReference type="ARBA" id="ARBA00022833"/>
    </source>
</evidence>
<feature type="domain" description="LIM zinc-binding" evidence="16">
    <location>
        <begin position="290"/>
        <end position="358"/>
    </location>
</feature>
<keyword evidence="10" id="KW-0965">Cell junction</keyword>
<evidence type="ECO:0000256" key="11">
    <source>
        <dbReference type="ARBA" id="ARBA00023038"/>
    </source>
</evidence>
<dbReference type="FunFam" id="2.10.110.10:FF:000027">
    <property type="entry name" value="lipoma-preferred partner isoform X1"/>
    <property type="match status" value="1"/>
</dbReference>
<evidence type="ECO:0000256" key="9">
    <source>
        <dbReference type="ARBA" id="ARBA00022889"/>
    </source>
</evidence>
<comment type="similarity">
    <text evidence="4">Belongs to the zyxin/ajuba family.</text>
</comment>
<evidence type="ECO:0000256" key="10">
    <source>
        <dbReference type="ARBA" id="ARBA00022949"/>
    </source>
</evidence>
<accession>A0A9J7ZQ86</accession>
<dbReference type="GO" id="GO:0005925">
    <property type="term" value="C:focal adhesion"/>
    <property type="evidence" value="ECO:0007669"/>
    <property type="project" value="TreeGrafter"/>
</dbReference>
<dbReference type="Proteomes" id="UP001108240">
    <property type="component" value="Unplaced"/>
</dbReference>
<dbReference type="PANTHER" id="PTHR24207">
    <property type="entry name" value="ZYX102 PROTEIN"/>
    <property type="match status" value="1"/>
</dbReference>
<evidence type="ECO:0000256" key="2">
    <source>
        <dbReference type="ARBA" id="ARBA00004282"/>
    </source>
</evidence>
<keyword evidence="18" id="KW-1185">Reference proteome</keyword>
<feature type="coiled-coil region" evidence="14">
    <location>
        <begin position="105"/>
        <end position="132"/>
    </location>
</feature>
<evidence type="ECO:0000313" key="18">
    <source>
        <dbReference type="Proteomes" id="UP001108240"/>
    </source>
</evidence>
<feature type="compositionally biased region" description="Basic and acidic residues" evidence="15">
    <location>
        <begin position="1"/>
        <end position="10"/>
    </location>
</feature>
<dbReference type="GO" id="GO:0046872">
    <property type="term" value="F:metal ion binding"/>
    <property type="evidence" value="ECO:0007669"/>
    <property type="project" value="UniProtKB-KW"/>
</dbReference>
<dbReference type="PROSITE" id="PS00478">
    <property type="entry name" value="LIM_DOMAIN_1"/>
    <property type="match status" value="1"/>
</dbReference>
<dbReference type="CDD" id="cd09350">
    <property type="entry name" value="LIM1_TRIP6"/>
    <property type="match status" value="1"/>
</dbReference>
<dbReference type="Gene3D" id="2.10.110.10">
    <property type="entry name" value="Cysteine Rich Protein"/>
    <property type="match status" value="3"/>
</dbReference>
<evidence type="ECO:0000256" key="4">
    <source>
        <dbReference type="ARBA" id="ARBA00009611"/>
    </source>
</evidence>
<keyword evidence="9" id="KW-0130">Cell adhesion</keyword>
<reference evidence="17" key="1">
    <citation type="submission" date="2025-08" db="UniProtKB">
        <authorList>
            <consortium name="Ensembl"/>
        </authorList>
    </citation>
    <scope>IDENTIFICATION</scope>
</reference>
<evidence type="ECO:0000313" key="17">
    <source>
        <dbReference type="Ensembl" id="ENSCCRP00000133588.1"/>
    </source>
</evidence>
<evidence type="ECO:0000256" key="3">
    <source>
        <dbReference type="ARBA" id="ARBA00004496"/>
    </source>
</evidence>
<proteinExistence type="inferred from homology"/>
<dbReference type="GO" id="GO:0005737">
    <property type="term" value="C:cytoplasm"/>
    <property type="evidence" value="ECO:0007669"/>
    <property type="project" value="UniProtKB-SubCell"/>
</dbReference>
<dbReference type="GO" id="GO:0001725">
    <property type="term" value="C:stress fiber"/>
    <property type="evidence" value="ECO:0007669"/>
    <property type="project" value="TreeGrafter"/>
</dbReference>
<evidence type="ECO:0000256" key="7">
    <source>
        <dbReference type="ARBA" id="ARBA00022737"/>
    </source>
</evidence>